<sequence>MKVLITIFFLLTSIHAHKQTIPAIEILLGAPAILLLKLLNGAQLWAIHQATFLICRSQMALGKPPKKPFLKPVLYLRTEKSTSVEEVTREY</sequence>
<evidence type="ECO:0000313" key="1">
    <source>
        <dbReference type="EMBL" id="MDG0815592.1"/>
    </source>
</evidence>
<name>A0ABT6DFI9_9BACT</name>
<reference evidence="1" key="1">
    <citation type="submission" date="2022-08" db="EMBL/GenBank/DDBJ databases">
        <title>Novel Bdellovibrio Species Isolated from Svalbard: Designation Bdellovibrio svalbardensis.</title>
        <authorList>
            <person name="Mitchell R.J."/>
            <person name="Choi S.Y."/>
        </authorList>
    </citation>
    <scope>NUCLEOTIDE SEQUENCE</scope>
    <source>
        <strain evidence="1">PAP01</strain>
    </source>
</reference>
<accession>A0ABT6DFI9</accession>
<dbReference type="EMBL" id="JANRMI010000001">
    <property type="protein sequence ID" value="MDG0815592.1"/>
    <property type="molecule type" value="Genomic_DNA"/>
</dbReference>
<dbReference type="Proteomes" id="UP001152321">
    <property type="component" value="Unassembled WGS sequence"/>
</dbReference>
<proteinExistence type="predicted"/>
<protein>
    <recommendedName>
        <fullName evidence="3">Secreted protein</fullName>
    </recommendedName>
</protein>
<keyword evidence="2" id="KW-1185">Reference proteome</keyword>
<gene>
    <name evidence="1" type="ORF">NWE73_04395</name>
</gene>
<evidence type="ECO:0008006" key="3">
    <source>
        <dbReference type="Google" id="ProtNLM"/>
    </source>
</evidence>
<dbReference type="RefSeq" id="WP_277577067.1">
    <property type="nucleotide sequence ID" value="NZ_JANRMI010000001.1"/>
</dbReference>
<evidence type="ECO:0000313" key="2">
    <source>
        <dbReference type="Proteomes" id="UP001152321"/>
    </source>
</evidence>
<comment type="caution">
    <text evidence="1">The sequence shown here is derived from an EMBL/GenBank/DDBJ whole genome shotgun (WGS) entry which is preliminary data.</text>
</comment>
<organism evidence="1 2">
    <name type="scientific">Bdellovibrio svalbardensis</name>
    <dbReference type="NCBI Taxonomy" id="2972972"/>
    <lineage>
        <taxon>Bacteria</taxon>
        <taxon>Pseudomonadati</taxon>
        <taxon>Bdellovibrionota</taxon>
        <taxon>Bdellovibrionia</taxon>
        <taxon>Bdellovibrionales</taxon>
        <taxon>Pseudobdellovibrionaceae</taxon>
        <taxon>Bdellovibrio</taxon>
    </lineage>
</organism>